<dbReference type="OrthoDB" id="7282816at2"/>
<proteinExistence type="predicted"/>
<dbReference type="Gene3D" id="1.10.10.60">
    <property type="entry name" value="Homeodomain-like"/>
    <property type="match status" value="1"/>
</dbReference>
<evidence type="ECO:0000313" key="2">
    <source>
        <dbReference type="EMBL" id="QDX24675.1"/>
    </source>
</evidence>
<organism evidence="2 3">
    <name type="scientific">Sphingomonas suaedae</name>
    <dbReference type="NCBI Taxonomy" id="2599297"/>
    <lineage>
        <taxon>Bacteria</taxon>
        <taxon>Pseudomonadati</taxon>
        <taxon>Pseudomonadota</taxon>
        <taxon>Alphaproteobacteria</taxon>
        <taxon>Sphingomonadales</taxon>
        <taxon>Sphingomonadaceae</taxon>
        <taxon>Sphingomonas</taxon>
    </lineage>
</organism>
<evidence type="ECO:0000256" key="1">
    <source>
        <dbReference type="SAM" id="MobiDB-lite"/>
    </source>
</evidence>
<dbReference type="AlphaFoldDB" id="A0A518RB21"/>
<feature type="region of interest" description="Disordered" evidence="1">
    <location>
        <begin position="248"/>
        <end position="273"/>
    </location>
</feature>
<dbReference type="KEGG" id="ssua:FPZ54_00610"/>
<dbReference type="EMBL" id="CP042239">
    <property type="protein sequence ID" value="QDX24675.1"/>
    <property type="molecule type" value="Genomic_DNA"/>
</dbReference>
<feature type="compositionally biased region" description="Low complexity" evidence="1">
    <location>
        <begin position="331"/>
        <end position="348"/>
    </location>
</feature>
<dbReference type="Proteomes" id="UP000318055">
    <property type="component" value="Chromosome"/>
</dbReference>
<reference evidence="2 3" key="1">
    <citation type="submission" date="2019-07" db="EMBL/GenBank/DDBJ databases">
        <title>Sphingomonas alkalisoli sp. nov., isolated from rhizosphere soil of Suaedae salsa.</title>
        <authorList>
            <person name="Zhang H."/>
            <person name="Xu L."/>
            <person name="Zhang J.-X."/>
            <person name="Sun J.-Q."/>
        </authorList>
    </citation>
    <scope>NUCLEOTIDE SEQUENCE [LARGE SCALE GENOMIC DNA]</scope>
    <source>
        <strain evidence="2 3">XS-10</strain>
    </source>
</reference>
<gene>
    <name evidence="2" type="ORF">FPZ54_00610</name>
</gene>
<dbReference type="RefSeq" id="WP_145844206.1">
    <property type="nucleotide sequence ID" value="NZ_CP042239.1"/>
</dbReference>
<protein>
    <submittedName>
        <fullName evidence="2">Uncharacterized protein</fullName>
    </submittedName>
</protein>
<feature type="compositionally biased region" description="Basic and acidic residues" evidence="1">
    <location>
        <begin position="262"/>
        <end position="273"/>
    </location>
</feature>
<keyword evidence="3" id="KW-1185">Reference proteome</keyword>
<name>A0A518RB21_9SPHN</name>
<sequence length="383" mass="41323">MNAFTTPEPAPYNPATFNHAAFHDLEPGVPDAQRYDGWTPEKQKRFLTALSRGHNVTQACAIVGMSRSTAYALRDSARGAAFALGWKAAQLRSRDCLADELMDRAFNGVRESVTGDDGRITTRHRHDNQLAWKMLNRLDKRADAACTDADAAAVRLAAADFEQFLDLVEHSAAPGRAGLFLAARFGAAGVASEDDLAPIRTLARADRWLRTHVDDSAAVPATDLDPADRASWTDEQWRRAEAIGLVALASETPPEEEPDSPSETRDSCQDRPDSDAEIAIWWDGEDEAWRTSFPPPDDFEGYESGEPGTEDYKRELTEEEEAALEAEEAAQRAPRLAAANAARDAWLAQHRTAAGEGARSNSSPEPAQGRGTAAAGGGGGAAP</sequence>
<feature type="region of interest" description="Disordered" evidence="1">
    <location>
        <begin position="288"/>
        <end position="383"/>
    </location>
</feature>
<evidence type="ECO:0000313" key="3">
    <source>
        <dbReference type="Proteomes" id="UP000318055"/>
    </source>
</evidence>
<feature type="compositionally biased region" description="Acidic residues" evidence="1">
    <location>
        <begin position="317"/>
        <end position="328"/>
    </location>
</feature>
<accession>A0A518RB21</accession>
<feature type="compositionally biased region" description="Gly residues" evidence="1">
    <location>
        <begin position="374"/>
        <end position="383"/>
    </location>
</feature>